<evidence type="ECO:0000313" key="2">
    <source>
        <dbReference type="EMBL" id="TVY71525.1"/>
    </source>
</evidence>
<evidence type="ECO:0000256" key="1">
    <source>
        <dbReference type="SAM" id="SignalP"/>
    </source>
</evidence>
<keyword evidence="1" id="KW-0732">Signal</keyword>
<dbReference type="Proteomes" id="UP000469558">
    <property type="component" value="Unassembled WGS sequence"/>
</dbReference>
<dbReference type="EMBL" id="QGMK01001196">
    <property type="protein sequence ID" value="TVY71525.1"/>
    <property type="molecule type" value="Genomic_DNA"/>
</dbReference>
<dbReference type="OrthoDB" id="188042at2759"/>
<feature type="signal peptide" evidence="1">
    <location>
        <begin position="1"/>
        <end position="19"/>
    </location>
</feature>
<feature type="chain" id="PRO_5035728076" evidence="1">
    <location>
        <begin position="20"/>
        <end position="354"/>
    </location>
</feature>
<dbReference type="PANTHER" id="PTHR48174">
    <property type="entry name" value="DUF946 FAMILY PROTEIN"/>
    <property type="match status" value="1"/>
</dbReference>
<sequence>MAPFFAGVAVAVFAAHAWCTPTSQNERRQTTLPSFVNTYVSLAPIVYLHSTENYFPSDLGAQLANTQPEINYTVVSGAPNPLTLDNLDSLNALGGSSIYLTSIDDTTSNPQPQWLKGVIPDATGKTNGAVSCSIIVCDYGNGTVDAYYMFFYAYNWGGEVLGLNFDDHIGDWEHTMTRFSNGVPQTMWYSQHGSGEAFEYSAVAKYNGGIRPIVYSGNGSHANYATSGTHDHTIPGLDLPIGVALVDYTDNGYLWDPTLSAYYASVSFPSGTTPVFAAYDSTTPVNWLNFVGQWGDEQYQSNYPGQYDVFGQYRYSSGPTGPEDKDLDRGDGTCPSGLPDPCIIIPVLLPGEKV</sequence>
<dbReference type="PANTHER" id="PTHR48174:SF5">
    <property type="entry name" value="VACUOLAR PROTEIN SORTING-ASSOCIATED PROTEIN 62"/>
    <property type="match status" value="1"/>
</dbReference>
<dbReference type="Pfam" id="PF06101">
    <property type="entry name" value="Vps62"/>
    <property type="match status" value="1"/>
</dbReference>
<proteinExistence type="predicted"/>
<dbReference type="InterPro" id="IPR009291">
    <property type="entry name" value="Vps62"/>
</dbReference>
<accession>A0A8T9C4K3</accession>
<gene>
    <name evidence="2" type="primary">TDA6_2</name>
    <name evidence="2" type="ORF">LSUE1_G005373</name>
</gene>
<comment type="caution">
    <text evidence="2">The sequence shown here is derived from an EMBL/GenBank/DDBJ whole genome shotgun (WGS) entry which is preliminary data.</text>
</comment>
<dbReference type="AlphaFoldDB" id="A0A8T9C4K3"/>
<organism evidence="2 3">
    <name type="scientific">Lachnellula suecica</name>
    <dbReference type="NCBI Taxonomy" id="602035"/>
    <lineage>
        <taxon>Eukaryota</taxon>
        <taxon>Fungi</taxon>
        <taxon>Dikarya</taxon>
        <taxon>Ascomycota</taxon>
        <taxon>Pezizomycotina</taxon>
        <taxon>Leotiomycetes</taxon>
        <taxon>Helotiales</taxon>
        <taxon>Lachnaceae</taxon>
        <taxon>Lachnellula</taxon>
    </lineage>
</organism>
<name>A0A8T9C4K3_9HELO</name>
<keyword evidence="3" id="KW-1185">Reference proteome</keyword>
<reference evidence="2 3" key="1">
    <citation type="submission" date="2018-05" db="EMBL/GenBank/DDBJ databases">
        <title>Genome sequencing and assembly of the regulated plant pathogen Lachnellula willkommii and related sister species for the development of diagnostic species identification markers.</title>
        <authorList>
            <person name="Giroux E."/>
            <person name="Bilodeau G."/>
        </authorList>
    </citation>
    <scope>NUCLEOTIDE SEQUENCE [LARGE SCALE GENOMIC DNA]</scope>
    <source>
        <strain evidence="2 3">CBS 268.59</strain>
    </source>
</reference>
<protein>
    <submittedName>
        <fullName evidence="2">Putative vacuolar protein sorting-associated protein TDA6</fullName>
    </submittedName>
</protein>
<evidence type="ECO:0000313" key="3">
    <source>
        <dbReference type="Proteomes" id="UP000469558"/>
    </source>
</evidence>